<accession>A0A425Y840</accession>
<protein>
    <recommendedName>
        <fullName evidence="4">Tyr recombinase domain-containing protein</fullName>
    </recommendedName>
</protein>
<evidence type="ECO:0000313" key="6">
    <source>
        <dbReference type="Proteomes" id="UP000285794"/>
    </source>
</evidence>
<evidence type="ECO:0000256" key="2">
    <source>
        <dbReference type="ARBA" id="ARBA00023125"/>
    </source>
</evidence>
<gene>
    <name evidence="5" type="ORF">DWB61_01675</name>
</gene>
<dbReference type="GO" id="GO:0006310">
    <property type="term" value="P:DNA recombination"/>
    <property type="evidence" value="ECO:0007669"/>
    <property type="project" value="UniProtKB-KW"/>
</dbReference>
<dbReference type="Gene3D" id="1.10.150.130">
    <property type="match status" value="1"/>
</dbReference>
<dbReference type="GO" id="GO:0003677">
    <property type="term" value="F:DNA binding"/>
    <property type="evidence" value="ECO:0007669"/>
    <property type="project" value="UniProtKB-KW"/>
</dbReference>
<evidence type="ECO:0000259" key="4">
    <source>
        <dbReference type="PROSITE" id="PS51898"/>
    </source>
</evidence>
<dbReference type="RefSeq" id="WP_125029154.1">
    <property type="nucleotide sequence ID" value="NZ_JAPXVP010000001.1"/>
</dbReference>
<dbReference type="GO" id="GO:0015074">
    <property type="term" value="P:DNA integration"/>
    <property type="evidence" value="ECO:0007669"/>
    <property type="project" value="InterPro"/>
</dbReference>
<evidence type="ECO:0000256" key="3">
    <source>
        <dbReference type="ARBA" id="ARBA00023172"/>
    </source>
</evidence>
<dbReference type="Pfam" id="PF13102">
    <property type="entry name" value="Phage_int_SAM_5"/>
    <property type="match status" value="1"/>
</dbReference>
<sequence>MAKVKLLIRANSINKNTPVLIYARIWIGTEFDQTTRTQFLIHPEHWSQNKQCARQKSDLKNKDQFNANLLKLKRHIEDSFNNISDRANLDKHWLKRVVENFHNPTKSDNLPDLPSFIEKFIIDCQATKSILTIKSYKSTLVRLNEFSSFWDRKLQFKNIDLDFHRSFLEFCSNEKNMQDTTIGKHIKNIKLFVSEAKESGIVVNEAYKSKRFYKPLNEAQTIYLTDYEIESIFKLDLASNPTMEKTRDLFILGCATGLRFSDLSGINEENIKDDILEITPVKTEKKIFVPLSAMAMQIIHKYDHVLPKPISNQNFNILLKDIGKLALIKTLIPVFKKVGKLRTDSAIPKYKMITSHTARRSFATNCYMDRIPSYEIMKMTGHKTEAAFLKYIRITQEQAAKKLSKHPRFSGKKNNLKII</sequence>
<organism evidence="5 6">
    <name type="scientific">Ancylomarina euxinus</name>
    <dbReference type="NCBI Taxonomy" id="2283627"/>
    <lineage>
        <taxon>Bacteria</taxon>
        <taxon>Pseudomonadati</taxon>
        <taxon>Bacteroidota</taxon>
        <taxon>Bacteroidia</taxon>
        <taxon>Marinilabiliales</taxon>
        <taxon>Marinifilaceae</taxon>
        <taxon>Ancylomarina</taxon>
    </lineage>
</organism>
<feature type="domain" description="Tyr recombinase" evidence="4">
    <location>
        <begin position="219"/>
        <end position="404"/>
    </location>
</feature>
<dbReference type="InterPro" id="IPR010998">
    <property type="entry name" value="Integrase_recombinase_N"/>
</dbReference>
<dbReference type="CDD" id="cd01185">
    <property type="entry name" value="INTN1_C_like"/>
    <property type="match status" value="1"/>
</dbReference>
<dbReference type="EMBL" id="QQWG01000001">
    <property type="protein sequence ID" value="RRG24745.1"/>
    <property type="molecule type" value="Genomic_DNA"/>
</dbReference>
<dbReference type="InterPro" id="IPR013762">
    <property type="entry name" value="Integrase-like_cat_sf"/>
</dbReference>
<dbReference type="Pfam" id="PF00589">
    <property type="entry name" value="Phage_integrase"/>
    <property type="match status" value="1"/>
</dbReference>
<evidence type="ECO:0000313" key="5">
    <source>
        <dbReference type="EMBL" id="RRG24745.1"/>
    </source>
</evidence>
<keyword evidence="2" id="KW-0238">DNA-binding</keyword>
<proteinExistence type="inferred from homology"/>
<dbReference type="PROSITE" id="PS51898">
    <property type="entry name" value="TYR_RECOMBINASE"/>
    <property type="match status" value="1"/>
</dbReference>
<dbReference type="InterPro" id="IPR011010">
    <property type="entry name" value="DNA_brk_join_enz"/>
</dbReference>
<dbReference type="Proteomes" id="UP000285794">
    <property type="component" value="Unassembled WGS sequence"/>
</dbReference>
<comment type="caution">
    <text evidence="5">The sequence shown here is derived from an EMBL/GenBank/DDBJ whole genome shotgun (WGS) entry which is preliminary data.</text>
</comment>
<dbReference type="AlphaFoldDB" id="A0A425Y840"/>
<name>A0A425Y840_9BACT</name>
<keyword evidence="6" id="KW-1185">Reference proteome</keyword>
<dbReference type="OrthoDB" id="1493636at2"/>
<dbReference type="PANTHER" id="PTHR30349">
    <property type="entry name" value="PHAGE INTEGRASE-RELATED"/>
    <property type="match status" value="1"/>
</dbReference>
<keyword evidence="3" id="KW-0233">DNA recombination</keyword>
<evidence type="ECO:0000256" key="1">
    <source>
        <dbReference type="ARBA" id="ARBA00008857"/>
    </source>
</evidence>
<comment type="similarity">
    <text evidence="1">Belongs to the 'phage' integrase family.</text>
</comment>
<dbReference type="Gene3D" id="1.10.443.10">
    <property type="entry name" value="Intergrase catalytic core"/>
    <property type="match status" value="1"/>
</dbReference>
<reference evidence="5 6" key="1">
    <citation type="submission" date="2018-07" db="EMBL/GenBank/DDBJ databases">
        <title>Draft genome sequence of Ancylomarina sp. M1P.</title>
        <authorList>
            <person name="Yadav S."/>
            <person name="Villanueva L."/>
            <person name="Damste J.S.S."/>
        </authorList>
    </citation>
    <scope>NUCLEOTIDE SEQUENCE [LARGE SCALE GENOMIC DNA]</scope>
    <source>
        <strain evidence="5 6">M1P</strain>
    </source>
</reference>
<dbReference type="SUPFAM" id="SSF56349">
    <property type="entry name" value="DNA breaking-rejoining enzymes"/>
    <property type="match status" value="1"/>
</dbReference>
<dbReference type="InterPro" id="IPR025269">
    <property type="entry name" value="SAM-like_dom"/>
</dbReference>
<dbReference type="PANTHER" id="PTHR30349:SF64">
    <property type="entry name" value="PROPHAGE INTEGRASE INTD-RELATED"/>
    <property type="match status" value="1"/>
</dbReference>
<dbReference type="InterPro" id="IPR002104">
    <property type="entry name" value="Integrase_catalytic"/>
</dbReference>
<dbReference type="InterPro" id="IPR050090">
    <property type="entry name" value="Tyrosine_recombinase_XerCD"/>
</dbReference>